<evidence type="ECO:0000256" key="1">
    <source>
        <dbReference type="ARBA" id="ARBA00006464"/>
    </source>
</evidence>
<dbReference type="EMBL" id="RXNS01000006">
    <property type="protein sequence ID" value="RTR05039.1"/>
    <property type="molecule type" value="Genomic_DNA"/>
</dbReference>
<feature type="domain" description="Bacterial sugar transferase" evidence="2">
    <location>
        <begin position="2"/>
        <end position="176"/>
    </location>
</feature>
<sequence length="198" mass="22552">MKRGMDILVALVALILLSPLLLVVALVVRRTLGAPVLFRQMRPGRHGRPFQMIKFRTMRDAEDAQGRPLPDAQRLTPFGETLRATSLDELPELWNVLKGDMSLVGPRPLLMDYLPLYDAEQFRRHEVRPGVTGWAQVNGRNALSWEEKFALDVWYVDHRSLWLDLKILAMTVAKVFAREGIAHDGEVAMPRFQGARDD</sequence>
<dbReference type="Pfam" id="PF02397">
    <property type="entry name" value="Bac_transf"/>
    <property type="match status" value="1"/>
</dbReference>
<accession>A0A3S0HU34</accession>
<proteinExistence type="inferred from homology"/>
<keyword evidence="3" id="KW-0808">Transferase</keyword>
<evidence type="ECO:0000313" key="4">
    <source>
        <dbReference type="Proteomes" id="UP000267400"/>
    </source>
</evidence>
<dbReference type="OrthoDB" id="9808602at2"/>
<dbReference type="RefSeq" id="WP_126482827.1">
    <property type="nucleotide sequence ID" value="NZ_RXNS01000006.1"/>
</dbReference>
<protein>
    <submittedName>
        <fullName evidence="3">Sugar transferase</fullName>
    </submittedName>
</protein>
<dbReference type="GO" id="GO:0016780">
    <property type="term" value="F:phosphotransferase activity, for other substituted phosphate groups"/>
    <property type="evidence" value="ECO:0007669"/>
    <property type="project" value="TreeGrafter"/>
</dbReference>
<comment type="similarity">
    <text evidence="1">Belongs to the bacterial sugar transferase family.</text>
</comment>
<gene>
    <name evidence="3" type="ORF">EKG36_07930</name>
</gene>
<dbReference type="PANTHER" id="PTHR30576:SF8">
    <property type="entry name" value="UNDECAPRENYL-PHOSPHATE GALACTOSE PHOSPHOTRANSFERASE"/>
    <property type="match status" value="1"/>
</dbReference>
<keyword evidence="4" id="KW-1185">Reference proteome</keyword>
<dbReference type="Proteomes" id="UP000267400">
    <property type="component" value="Unassembled WGS sequence"/>
</dbReference>
<reference evidence="3 4" key="1">
    <citation type="submission" date="2018-12" db="EMBL/GenBank/DDBJ databases">
        <authorList>
            <person name="Yu L."/>
        </authorList>
    </citation>
    <scope>NUCLEOTIDE SEQUENCE [LARGE SCALE GENOMIC DNA]</scope>
    <source>
        <strain evidence="3 4">11S</strain>
    </source>
</reference>
<dbReference type="InterPro" id="IPR003362">
    <property type="entry name" value="Bact_transf"/>
</dbReference>
<name>A0A3S0HU34_9GAMM</name>
<dbReference type="AlphaFoldDB" id="A0A3S0HU34"/>
<organism evidence="3 4">
    <name type="scientific">Halomonas nitroreducens</name>
    <dbReference type="NCBI Taxonomy" id="447425"/>
    <lineage>
        <taxon>Bacteria</taxon>
        <taxon>Pseudomonadati</taxon>
        <taxon>Pseudomonadota</taxon>
        <taxon>Gammaproteobacteria</taxon>
        <taxon>Oceanospirillales</taxon>
        <taxon>Halomonadaceae</taxon>
        <taxon>Halomonas</taxon>
    </lineage>
</organism>
<evidence type="ECO:0000313" key="3">
    <source>
        <dbReference type="EMBL" id="RTR05039.1"/>
    </source>
</evidence>
<dbReference type="PANTHER" id="PTHR30576">
    <property type="entry name" value="COLANIC BIOSYNTHESIS UDP-GLUCOSE LIPID CARRIER TRANSFERASE"/>
    <property type="match status" value="1"/>
</dbReference>
<evidence type="ECO:0000259" key="2">
    <source>
        <dbReference type="Pfam" id="PF02397"/>
    </source>
</evidence>
<comment type="caution">
    <text evidence="3">The sequence shown here is derived from an EMBL/GenBank/DDBJ whole genome shotgun (WGS) entry which is preliminary data.</text>
</comment>